<evidence type="ECO:0000313" key="2">
    <source>
        <dbReference type="Proteomes" id="UP001054945"/>
    </source>
</evidence>
<dbReference type="EMBL" id="BPLR01019702">
    <property type="protein sequence ID" value="GIX70931.1"/>
    <property type="molecule type" value="Genomic_DNA"/>
</dbReference>
<gene>
    <name evidence="1" type="ORF">CEXT_209131</name>
</gene>
<accession>A0AAV4MHL3</accession>
<name>A0AAV4MHL3_CAEEX</name>
<reference evidence="1 2" key="1">
    <citation type="submission" date="2021-06" db="EMBL/GenBank/DDBJ databases">
        <title>Caerostris extrusa draft genome.</title>
        <authorList>
            <person name="Kono N."/>
            <person name="Arakawa K."/>
        </authorList>
    </citation>
    <scope>NUCLEOTIDE SEQUENCE [LARGE SCALE GENOMIC DNA]</scope>
</reference>
<dbReference type="AlphaFoldDB" id="A0AAV4MHL3"/>
<evidence type="ECO:0000313" key="1">
    <source>
        <dbReference type="EMBL" id="GIX70931.1"/>
    </source>
</evidence>
<protein>
    <submittedName>
        <fullName evidence="1">Uncharacterized protein</fullName>
    </submittedName>
</protein>
<comment type="caution">
    <text evidence="1">The sequence shown here is derived from an EMBL/GenBank/DDBJ whole genome shotgun (WGS) entry which is preliminary data.</text>
</comment>
<proteinExistence type="predicted"/>
<organism evidence="1 2">
    <name type="scientific">Caerostris extrusa</name>
    <name type="common">Bark spider</name>
    <name type="synonym">Caerostris bankana</name>
    <dbReference type="NCBI Taxonomy" id="172846"/>
    <lineage>
        <taxon>Eukaryota</taxon>
        <taxon>Metazoa</taxon>
        <taxon>Ecdysozoa</taxon>
        <taxon>Arthropoda</taxon>
        <taxon>Chelicerata</taxon>
        <taxon>Arachnida</taxon>
        <taxon>Araneae</taxon>
        <taxon>Araneomorphae</taxon>
        <taxon>Entelegynae</taxon>
        <taxon>Araneoidea</taxon>
        <taxon>Araneidae</taxon>
        <taxon>Caerostris</taxon>
    </lineage>
</organism>
<dbReference type="Proteomes" id="UP001054945">
    <property type="component" value="Unassembled WGS sequence"/>
</dbReference>
<sequence>MGGAQSFPPEPHPCLPFPKSLPILGHSDNAHRREHNIQQLAIGSYRMVLARRELQKMMAKAWSERFVKFNKLAEATWRKPFQFGSLIRKVQKVRQVAEATWCEPFHFGRLIQKILEFRQAS</sequence>
<keyword evidence="2" id="KW-1185">Reference proteome</keyword>